<organism evidence="1 2">
    <name type="scientific">Streptomyces kronopolitis</name>
    <dbReference type="NCBI Taxonomy" id="1612435"/>
    <lineage>
        <taxon>Bacteria</taxon>
        <taxon>Bacillati</taxon>
        <taxon>Actinomycetota</taxon>
        <taxon>Actinomycetes</taxon>
        <taxon>Kitasatosporales</taxon>
        <taxon>Streptomycetaceae</taxon>
        <taxon>Streptomyces</taxon>
    </lineage>
</organism>
<dbReference type="PANTHER" id="PTHR42305:SF1">
    <property type="entry name" value="MEMBRANE PROTEIN RV1733C-RELATED"/>
    <property type="match status" value="1"/>
</dbReference>
<name>A0ABQ2IW39_9ACTN</name>
<evidence type="ECO:0000313" key="2">
    <source>
        <dbReference type="Proteomes" id="UP000600080"/>
    </source>
</evidence>
<protein>
    <submittedName>
        <fullName evidence="1">Uncharacterized protein</fullName>
    </submittedName>
</protein>
<sequence>MMTLSALLRPWRRGPLRRRSDVAEAWLALVTGVLIVVGAPAAGLAAGHAVDADASRHQQGRHAVAAVLAEDPPARIGADLTGGLGIRTHATVRWTAADGRVRTGPTAVAPDLRAGDRTTAWLDRHGALIRDPATGSRTSGESIAVGTVTGTSAGLLLLGAERAGHALLNRRRYAQWEREWAAEDPRWGQPAA</sequence>
<dbReference type="EMBL" id="BMND01000001">
    <property type="protein sequence ID" value="GGN31340.1"/>
    <property type="molecule type" value="Genomic_DNA"/>
</dbReference>
<proteinExistence type="predicted"/>
<keyword evidence="2" id="KW-1185">Reference proteome</keyword>
<accession>A0ABQ2IW39</accession>
<dbReference type="InterPro" id="IPR039708">
    <property type="entry name" value="MT1774/Rv1733c-like"/>
</dbReference>
<comment type="caution">
    <text evidence="1">The sequence shown here is derived from an EMBL/GenBank/DDBJ whole genome shotgun (WGS) entry which is preliminary data.</text>
</comment>
<reference evidence="2" key="1">
    <citation type="journal article" date="2019" name="Int. J. Syst. Evol. Microbiol.">
        <title>The Global Catalogue of Microorganisms (GCM) 10K type strain sequencing project: providing services to taxonomists for standard genome sequencing and annotation.</title>
        <authorList>
            <consortium name="The Broad Institute Genomics Platform"/>
            <consortium name="The Broad Institute Genome Sequencing Center for Infectious Disease"/>
            <person name="Wu L."/>
            <person name="Ma J."/>
        </authorList>
    </citation>
    <scope>NUCLEOTIDE SEQUENCE [LARGE SCALE GENOMIC DNA]</scope>
    <source>
        <strain evidence="2">CGMCC 4.7323</strain>
    </source>
</reference>
<dbReference type="PANTHER" id="PTHR42305">
    <property type="entry name" value="MEMBRANE PROTEIN RV1733C-RELATED"/>
    <property type="match status" value="1"/>
</dbReference>
<dbReference type="Proteomes" id="UP000600080">
    <property type="component" value="Unassembled WGS sequence"/>
</dbReference>
<gene>
    <name evidence="1" type="ORF">GCM10012285_00950</name>
</gene>
<evidence type="ECO:0000313" key="1">
    <source>
        <dbReference type="EMBL" id="GGN31340.1"/>
    </source>
</evidence>